<reference evidence="1" key="1">
    <citation type="journal article" date="2017" name="Appl. Environ. Microbiol.">
        <title>Molecular characterization of an Endozoicomonas-like organism causing infection in king scallop Pecten maximus L.</title>
        <authorList>
            <person name="Cano I."/>
            <person name="van Aerle R."/>
            <person name="Ross S."/>
            <person name="Verner-Jeffreys D.W."/>
            <person name="Paley R.K."/>
            <person name="Rimmer G."/>
            <person name="Ryder D."/>
            <person name="Hooper P."/>
            <person name="Stone D."/>
            <person name="Feist S.W."/>
        </authorList>
    </citation>
    <scope>NUCLEOTIDE SEQUENCE</scope>
</reference>
<name>A0A2H9T9R9_9ZZZZ</name>
<gene>
    <name evidence="1" type="ORF">CI610_01070</name>
</gene>
<dbReference type="PROSITE" id="PS51257">
    <property type="entry name" value="PROKAR_LIPOPROTEIN"/>
    <property type="match status" value="1"/>
</dbReference>
<protein>
    <submittedName>
        <fullName evidence="1">Uncharacterized protein</fullName>
    </submittedName>
</protein>
<dbReference type="EMBL" id="NSIT01000040">
    <property type="protein sequence ID" value="PJE79944.1"/>
    <property type="molecule type" value="Genomic_DNA"/>
</dbReference>
<evidence type="ECO:0000313" key="1">
    <source>
        <dbReference type="EMBL" id="PJE79944.1"/>
    </source>
</evidence>
<comment type="caution">
    <text evidence="1">The sequence shown here is derived from an EMBL/GenBank/DDBJ whole genome shotgun (WGS) entry which is preliminary data.</text>
</comment>
<sequence>MMSKERRCICTVLAVCFFIVVPYLPGSMSSCFAGEGDIGRESPAKTNSDGCPVLLFVFDMDYMVVNYDQVCHLLGIMVKMNESGQDKQKKTVQIV</sequence>
<organism evidence="1">
    <name type="scientific">invertebrate metagenome</name>
    <dbReference type="NCBI Taxonomy" id="1711999"/>
    <lineage>
        <taxon>unclassified sequences</taxon>
        <taxon>metagenomes</taxon>
        <taxon>organismal metagenomes</taxon>
    </lineage>
</organism>
<proteinExistence type="predicted"/>
<accession>A0A2H9T9R9</accession>
<dbReference type="AlphaFoldDB" id="A0A2H9T9R9"/>